<sequence>MRSKLLKLYRTIDKVFNDILKDHKQCRIIDKGDHGQEEDLLDVLLQVKNKGGLEFPITNNNIKAIFMDIFAGGTDTSSNTIE</sequence>
<name>A0A699GVV8_TANCI</name>
<protein>
    <submittedName>
        <fullName evidence="7">Premnaspirodiene oxygenase-like</fullName>
    </submittedName>
</protein>
<dbReference type="EMBL" id="BKCJ010060271">
    <property type="protein sequence ID" value="GEW48347.1"/>
    <property type="molecule type" value="Genomic_DNA"/>
</dbReference>
<evidence type="ECO:0000313" key="7">
    <source>
        <dbReference type="EMBL" id="GEW48347.1"/>
    </source>
</evidence>
<keyword evidence="3" id="KW-0479">Metal-binding</keyword>
<dbReference type="Gene3D" id="1.10.630.10">
    <property type="entry name" value="Cytochrome P450"/>
    <property type="match status" value="1"/>
</dbReference>
<dbReference type="InterPro" id="IPR001128">
    <property type="entry name" value="Cyt_P450"/>
</dbReference>
<proteinExistence type="inferred from homology"/>
<dbReference type="Pfam" id="PF00067">
    <property type="entry name" value="p450"/>
    <property type="match status" value="1"/>
</dbReference>
<dbReference type="PANTHER" id="PTHR47953:SF5">
    <property type="entry name" value="CYTOCHROME P450 71AV8-LIKE"/>
    <property type="match status" value="1"/>
</dbReference>
<dbReference type="SUPFAM" id="SSF48264">
    <property type="entry name" value="Cytochrome P450"/>
    <property type="match status" value="1"/>
</dbReference>
<dbReference type="InterPro" id="IPR036396">
    <property type="entry name" value="Cyt_P450_sf"/>
</dbReference>
<dbReference type="GO" id="GO:0020037">
    <property type="term" value="F:heme binding"/>
    <property type="evidence" value="ECO:0007669"/>
    <property type="project" value="InterPro"/>
</dbReference>
<dbReference type="GO" id="GO:0004497">
    <property type="term" value="F:monooxygenase activity"/>
    <property type="evidence" value="ECO:0007669"/>
    <property type="project" value="UniProtKB-KW"/>
</dbReference>
<reference evidence="7" key="1">
    <citation type="journal article" date="2019" name="Sci. Rep.">
        <title>Draft genome of Tanacetum cinerariifolium, the natural source of mosquito coil.</title>
        <authorList>
            <person name="Yamashiro T."/>
            <person name="Shiraishi A."/>
            <person name="Satake H."/>
            <person name="Nakayama K."/>
        </authorList>
    </citation>
    <scope>NUCLEOTIDE SEQUENCE</scope>
</reference>
<accession>A0A699GVV8</accession>
<keyword evidence="6" id="KW-0503">Monooxygenase</keyword>
<comment type="caution">
    <text evidence="7">The sequence shown here is derived from an EMBL/GenBank/DDBJ whole genome shotgun (WGS) entry which is preliminary data.</text>
</comment>
<evidence type="ECO:0000256" key="1">
    <source>
        <dbReference type="ARBA" id="ARBA00010617"/>
    </source>
</evidence>
<evidence type="ECO:0000256" key="2">
    <source>
        <dbReference type="ARBA" id="ARBA00022617"/>
    </source>
</evidence>
<dbReference type="InterPro" id="IPR052306">
    <property type="entry name" value="CYP450_71D"/>
</dbReference>
<dbReference type="AlphaFoldDB" id="A0A699GVV8"/>
<evidence type="ECO:0000256" key="4">
    <source>
        <dbReference type="ARBA" id="ARBA00023002"/>
    </source>
</evidence>
<evidence type="ECO:0000256" key="6">
    <source>
        <dbReference type="ARBA" id="ARBA00023033"/>
    </source>
</evidence>
<keyword evidence="5" id="KW-0408">Iron</keyword>
<comment type="similarity">
    <text evidence="1">Belongs to the cytochrome P450 family.</text>
</comment>
<organism evidence="7">
    <name type="scientific">Tanacetum cinerariifolium</name>
    <name type="common">Dalmatian daisy</name>
    <name type="synonym">Chrysanthemum cinerariifolium</name>
    <dbReference type="NCBI Taxonomy" id="118510"/>
    <lineage>
        <taxon>Eukaryota</taxon>
        <taxon>Viridiplantae</taxon>
        <taxon>Streptophyta</taxon>
        <taxon>Embryophyta</taxon>
        <taxon>Tracheophyta</taxon>
        <taxon>Spermatophyta</taxon>
        <taxon>Magnoliopsida</taxon>
        <taxon>eudicotyledons</taxon>
        <taxon>Gunneridae</taxon>
        <taxon>Pentapetalae</taxon>
        <taxon>asterids</taxon>
        <taxon>campanulids</taxon>
        <taxon>Asterales</taxon>
        <taxon>Asteraceae</taxon>
        <taxon>Asteroideae</taxon>
        <taxon>Anthemideae</taxon>
        <taxon>Anthemidinae</taxon>
        <taxon>Tanacetum</taxon>
    </lineage>
</organism>
<evidence type="ECO:0000256" key="5">
    <source>
        <dbReference type="ARBA" id="ARBA00023004"/>
    </source>
</evidence>
<dbReference type="PANTHER" id="PTHR47953">
    <property type="entry name" value="OS08G0105600 PROTEIN"/>
    <property type="match status" value="1"/>
</dbReference>
<dbReference type="GO" id="GO:0005506">
    <property type="term" value="F:iron ion binding"/>
    <property type="evidence" value="ECO:0007669"/>
    <property type="project" value="InterPro"/>
</dbReference>
<keyword evidence="4" id="KW-0560">Oxidoreductase</keyword>
<dbReference type="GO" id="GO:0016705">
    <property type="term" value="F:oxidoreductase activity, acting on paired donors, with incorporation or reduction of molecular oxygen"/>
    <property type="evidence" value="ECO:0007669"/>
    <property type="project" value="InterPro"/>
</dbReference>
<keyword evidence="2" id="KW-0349">Heme</keyword>
<gene>
    <name evidence="7" type="ORF">Tci_220323</name>
</gene>
<evidence type="ECO:0000256" key="3">
    <source>
        <dbReference type="ARBA" id="ARBA00022723"/>
    </source>
</evidence>